<dbReference type="PANTHER" id="PTHR45663">
    <property type="entry name" value="GEO12009P1"/>
    <property type="match status" value="1"/>
</dbReference>
<dbReference type="PROSITE" id="PS51352">
    <property type="entry name" value="THIOREDOXIN_2"/>
    <property type="match status" value="1"/>
</dbReference>
<dbReference type="GO" id="GO:0005737">
    <property type="term" value="C:cytoplasm"/>
    <property type="evidence" value="ECO:0007669"/>
    <property type="project" value="TreeGrafter"/>
</dbReference>
<gene>
    <name evidence="2" type="ORF">MNBD_GAMMA22-1754</name>
</gene>
<protein>
    <recommendedName>
        <fullName evidence="1">Thioredoxin domain-containing protein</fullName>
    </recommendedName>
</protein>
<dbReference type="SUPFAM" id="SSF52833">
    <property type="entry name" value="Thioredoxin-like"/>
    <property type="match status" value="1"/>
</dbReference>
<evidence type="ECO:0000313" key="2">
    <source>
        <dbReference type="EMBL" id="VAW96528.1"/>
    </source>
</evidence>
<dbReference type="Gene3D" id="3.40.30.10">
    <property type="entry name" value="Glutaredoxin"/>
    <property type="match status" value="1"/>
</dbReference>
<name>A0A3B0ZSU3_9ZZZZ</name>
<evidence type="ECO:0000259" key="1">
    <source>
        <dbReference type="PROSITE" id="PS51352"/>
    </source>
</evidence>
<dbReference type="GO" id="GO:0015035">
    <property type="term" value="F:protein-disulfide reductase activity"/>
    <property type="evidence" value="ECO:0007669"/>
    <property type="project" value="TreeGrafter"/>
</dbReference>
<feature type="domain" description="Thioredoxin" evidence="1">
    <location>
        <begin position="1"/>
        <end position="116"/>
    </location>
</feature>
<accession>A0A3B0ZSU3</accession>
<dbReference type="CDD" id="cd02947">
    <property type="entry name" value="TRX_family"/>
    <property type="match status" value="1"/>
</dbReference>
<dbReference type="Gene3D" id="1.25.40.10">
    <property type="entry name" value="Tetratricopeptide repeat domain"/>
    <property type="match status" value="1"/>
</dbReference>
<reference evidence="2" key="1">
    <citation type="submission" date="2018-06" db="EMBL/GenBank/DDBJ databases">
        <authorList>
            <person name="Zhirakovskaya E."/>
        </authorList>
    </citation>
    <scope>NUCLEOTIDE SEQUENCE</scope>
</reference>
<dbReference type="EMBL" id="UOFS01000027">
    <property type="protein sequence ID" value="VAW96528.1"/>
    <property type="molecule type" value="Genomic_DNA"/>
</dbReference>
<dbReference type="InterPro" id="IPR013766">
    <property type="entry name" value="Thioredoxin_domain"/>
</dbReference>
<dbReference type="Pfam" id="PF00085">
    <property type="entry name" value="Thioredoxin"/>
    <property type="match status" value="1"/>
</dbReference>
<dbReference type="AlphaFoldDB" id="A0A3B0ZSU3"/>
<organism evidence="2">
    <name type="scientific">hydrothermal vent metagenome</name>
    <dbReference type="NCBI Taxonomy" id="652676"/>
    <lineage>
        <taxon>unclassified sequences</taxon>
        <taxon>metagenomes</taxon>
        <taxon>ecological metagenomes</taxon>
    </lineage>
</organism>
<dbReference type="InterPro" id="IPR011990">
    <property type="entry name" value="TPR-like_helical_dom_sf"/>
</dbReference>
<dbReference type="GO" id="GO:0006950">
    <property type="term" value="P:response to stress"/>
    <property type="evidence" value="ECO:0007669"/>
    <property type="project" value="UniProtKB-ARBA"/>
</dbReference>
<dbReference type="InterPro" id="IPR036249">
    <property type="entry name" value="Thioredoxin-like_sf"/>
</dbReference>
<dbReference type="Pfam" id="PF14561">
    <property type="entry name" value="TPR_20"/>
    <property type="match status" value="1"/>
</dbReference>
<sequence length="290" mass="33615">MIETIESELIHDANEKNFSELVIGNSNLGPVLANFWSRTAGPCLRQYPVLDKLVHNYQGRLLLVNIDTEKELVISKKFSVVSVPTLKLFRFGEVVNTFHGYQIESELKKIIDKLVVRNSDSKIERAMHEYTAGNLDKAYQILSDAIIEDQINPRLPLTVCKLLKHQKRDIEAFNLLESLPTELKNDAEIQQLHIQLFFSSILASVDDIKVFHDEFKNNKDNLLMIKQMVAYFVVDKKYEQALLLIEKIIKLEFNYDNNFARSAMLHIFTLLGEDHNVIKKFRPLLLKYTH</sequence>
<proteinExistence type="predicted"/>
<dbReference type="PANTHER" id="PTHR45663:SF11">
    <property type="entry name" value="GEO12009P1"/>
    <property type="match status" value="1"/>
</dbReference>